<dbReference type="Pfam" id="PF20475">
    <property type="entry name" value="DUF6717"/>
    <property type="match status" value="1"/>
</dbReference>
<dbReference type="InterPro" id="IPR046562">
    <property type="entry name" value="DUF6717"/>
</dbReference>
<dbReference type="OrthoDB" id="274225at2"/>
<organism evidence="1 2">
    <name type="scientific">Granulicella rosea</name>
    <dbReference type="NCBI Taxonomy" id="474952"/>
    <lineage>
        <taxon>Bacteria</taxon>
        <taxon>Pseudomonadati</taxon>
        <taxon>Acidobacteriota</taxon>
        <taxon>Terriglobia</taxon>
        <taxon>Terriglobales</taxon>
        <taxon>Acidobacteriaceae</taxon>
        <taxon>Granulicella</taxon>
    </lineage>
</organism>
<sequence length="124" mass="14062">MNQINVIAPYKYLGIWVFDDPKKGLVQEAFVGGADTILDLLTQSIPHAEKGFVLLFSSHVFPGFQHHLTWRREEKGGNVYCVSDLKLEGWLCPALLRYFGHAPAELFIQLKSLPAEHKHAPETY</sequence>
<accession>A0A239CWC3</accession>
<gene>
    <name evidence="1" type="ORF">SAMN05421770_101161</name>
</gene>
<protein>
    <submittedName>
        <fullName evidence="1">Uncharacterized protein</fullName>
    </submittedName>
</protein>
<evidence type="ECO:0000313" key="2">
    <source>
        <dbReference type="Proteomes" id="UP000198356"/>
    </source>
</evidence>
<reference evidence="1 2" key="1">
    <citation type="submission" date="2017-06" db="EMBL/GenBank/DDBJ databases">
        <authorList>
            <person name="Kim H.J."/>
            <person name="Triplett B.A."/>
        </authorList>
    </citation>
    <scope>NUCLEOTIDE SEQUENCE [LARGE SCALE GENOMIC DNA]</scope>
    <source>
        <strain evidence="1 2">DSM 18704</strain>
    </source>
</reference>
<dbReference type="AlphaFoldDB" id="A0A239CWC3"/>
<evidence type="ECO:0000313" key="1">
    <source>
        <dbReference type="EMBL" id="SNS24556.1"/>
    </source>
</evidence>
<dbReference type="EMBL" id="FZOU01000001">
    <property type="protein sequence ID" value="SNS24556.1"/>
    <property type="molecule type" value="Genomic_DNA"/>
</dbReference>
<name>A0A239CWC3_9BACT</name>
<dbReference type="RefSeq" id="WP_089406494.1">
    <property type="nucleotide sequence ID" value="NZ_FZOU01000001.1"/>
</dbReference>
<proteinExistence type="predicted"/>
<keyword evidence="2" id="KW-1185">Reference proteome</keyword>
<dbReference type="Proteomes" id="UP000198356">
    <property type="component" value="Unassembled WGS sequence"/>
</dbReference>